<evidence type="ECO:0000313" key="3">
    <source>
        <dbReference type="Proteomes" id="UP000069015"/>
    </source>
</evidence>
<feature type="transmembrane region" description="Helical" evidence="1">
    <location>
        <begin position="168"/>
        <end position="200"/>
    </location>
</feature>
<reference evidence="2 3" key="1">
    <citation type="submission" date="2015-12" db="EMBL/GenBank/DDBJ databases">
        <title>Complete genome sequence of Pseudoalteromonas rubra SCSIO 6842, harboring a conjugative plasmid.</title>
        <authorList>
            <person name="Li B."/>
            <person name="Wang X."/>
        </authorList>
    </citation>
    <scope>NUCLEOTIDE SEQUENCE [LARGE SCALE GENOMIC DNA]</scope>
    <source>
        <strain evidence="2 3">SCSIO 6842</strain>
    </source>
</reference>
<feature type="transmembrane region" description="Helical" evidence="1">
    <location>
        <begin position="52"/>
        <end position="72"/>
    </location>
</feature>
<accession>A0A0U3I5L8</accession>
<evidence type="ECO:0008006" key="4">
    <source>
        <dbReference type="Google" id="ProtNLM"/>
    </source>
</evidence>
<gene>
    <name evidence="2" type="ORF">AT705_09835</name>
</gene>
<keyword evidence="1" id="KW-1133">Transmembrane helix</keyword>
<dbReference type="KEGG" id="prr:AT705_09835"/>
<proteinExistence type="predicted"/>
<dbReference type="EMBL" id="CP013611">
    <property type="protein sequence ID" value="ALU43215.1"/>
    <property type="molecule type" value="Genomic_DNA"/>
</dbReference>
<name>A0A0U3I5L8_9GAMM</name>
<organism evidence="2 3">
    <name type="scientific">Pseudoalteromonas rubra</name>
    <dbReference type="NCBI Taxonomy" id="43658"/>
    <lineage>
        <taxon>Bacteria</taxon>
        <taxon>Pseudomonadati</taxon>
        <taxon>Pseudomonadota</taxon>
        <taxon>Gammaproteobacteria</taxon>
        <taxon>Alteromonadales</taxon>
        <taxon>Pseudoalteromonadaceae</taxon>
        <taxon>Pseudoalteromonas</taxon>
    </lineage>
</organism>
<dbReference type="AlphaFoldDB" id="A0A0U3I5L8"/>
<feature type="transmembrane region" description="Helical" evidence="1">
    <location>
        <begin position="135"/>
        <end position="156"/>
    </location>
</feature>
<feature type="transmembrane region" description="Helical" evidence="1">
    <location>
        <begin position="212"/>
        <end position="229"/>
    </location>
</feature>
<feature type="transmembrane region" description="Helical" evidence="1">
    <location>
        <begin position="365"/>
        <end position="383"/>
    </location>
</feature>
<keyword evidence="1" id="KW-0812">Transmembrane</keyword>
<evidence type="ECO:0000256" key="1">
    <source>
        <dbReference type="SAM" id="Phobius"/>
    </source>
</evidence>
<dbReference type="RefSeq" id="WP_058796457.1">
    <property type="nucleotide sequence ID" value="NZ_CP013611.1"/>
</dbReference>
<protein>
    <recommendedName>
        <fullName evidence="4">Oligosaccharide repeat unit polymerase</fullName>
    </recommendedName>
</protein>
<feature type="transmembrane region" description="Helical" evidence="1">
    <location>
        <begin position="337"/>
        <end position="358"/>
    </location>
</feature>
<feature type="transmembrane region" description="Helical" evidence="1">
    <location>
        <begin position="92"/>
        <end position="123"/>
    </location>
</feature>
<dbReference type="Proteomes" id="UP000069015">
    <property type="component" value="Chromosome 1"/>
</dbReference>
<evidence type="ECO:0000313" key="2">
    <source>
        <dbReference type="EMBL" id="ALU43215.1"/>
    </source>
</evidence>
<dbReference type="NCBIfam" id="TIGR04370">
    <property type="entry name" value="glyco_rpt_poly"/>
    <property type="match status" value="1"/>
</dbReference>
<feature type="transmembrane region" description="Helical" evidence="1">
    <location>
        <begin position="29"/>
        <end position="47"/>
    </location>
</feature>
<sequence>MHEFFAAIFFTVLLLRVRLDWGNSVLISPVSATAFVAFLILLLPPLLDPQIYVSNQVYIGLSVIMFVCIYVPDSFKKPFRVVKNSNNRFVKYFFFLMFFTHFIIALSSGVSILIEFGVVGAFFRNRLDDYLVGNTLSGGGLSTISLLTQFVFYYVLGCLFDNVRTRKIAFVIFLTYIFMIAIYANTRLSLVIPVIAFAAYYFYKNRKGVKSITLFVMTLAIILPAYLVIANNLRHGIDTAGISSGSKSYEKIVKDQLNYNKYVNELDAYMSREVDSLEYGTGWFWASFGNFIPRFVWADKPVTSFSNRLTVAITQSDISLRNPVRTYTIIGTGYSQLHYFGVVIEVFLYLFIFTKLYYSFLSSRDGVGAFIAFYLAVISMIYFRGETPFVQLTLIYFTYVFHESLSKGKENN</sequence>
<keyword evidence="1" id="KW-0472">Membrane</keyword>